<evidence type="ECO:0000256" key="7">
    <source>
        <dbReference type="PROSITE-ProRule" id="PRU00108"/>
    </source>
</evidence>
<accession>A0AAV7CYD3</accession>
<comment type="similarity">
    <text evidence="2">Belongs to the paired homeobox family.</text>
</comment>
<evidence type="ECO:0000256" key="1">
    <source>
        <dbReference type="ARBA" id="ARBA00004123"/>
    </source>
</evidence>
<feature type="region of interest" description="Disordered" evidence="9">
    <location>
        <begin position="29"/>
        <end position="49"/>
    </location>
</feature>
<evidence type="ECO:0000256" key="5">
    <source>
        <dbReference type="ARBA" id="ARBA00023155"/>
    </source>
</evidence>
<evidence type="ECO:0000256" key="6">
    <source>
        <dbReference type="ARBA" id="ARBA00023242"/>
    </source>
</evidence>
<dbReference type="InterPro" id="IPR009057">
    <property type="entry name" value="Homeodomain-like_sf"/>
</dbReference>
<feature type="DNA-binding region" description="Homeobox" evidence="7">
    <location>
        <begin position="47"/>
        <end position="106"/>
    </location>
</feature>
<name>A0AAV7CYD3_ENGPU</name>
<organism evidence="11 12">
    <name type="scientific">Engystomops pustulosus</name>
    <name type="common">Tungara frog</name>
    <name type="synonym">Physalaemus pustulosus</name>
    <dbReference type="NCBI Taxonomy" id="76066"/>
    <lineage>
        <taxon>Eukaryota</taxon>
        <taxon>Metazoa</taxon>
        <taxon>Chordata</taxon>
        <taxon>Craniata</taxon>
        <taxon>Vertebrata</taxon>
        <taxon>Euteleostomi</taxon>
        <taxon>Amphibia</taxon>
        <taxon>Batrachia</taxon>
        <taxon>Anura</taxon>
        <taxon>Neobatrachia</taxon>
        <taxon>Hyloidea</taxon>
        <taxon>Leptodactylidae</taxon>
        <taxon>Leiuperinae</taxon>
        <taxon>Engystomops</taxon>
    </lineage>
</organism>
<evidence type="ECO:0000313" key="12">
    <source>
        <dbReference type="Proteomes" id="UP000824782"/>
    </source>
</evidence>
<dbReference type="CDD" id="cd00086">
    <property type="entry name" value="homeodomain"/>
    <property type="match status" value="1"/>
</dbReference>
<protein>
    <recommendedName>
        <fullName evidence="10">Homeobox domain-containing protein</fullName>
    </recommendedName>
</protein>
<keyword evidence="12" id="KW-1185">Reference proteome</keyword>
<feature type="compositionally biased region" description="Polar residues" evidence="9">
    <location>
        <begin position="36"/>
        <end position="45"/>
    </location>
</feature>
<reference evidence="11" key="1">
    <citation type="thesis" date="2020" institute="ProQuest LLC" country="789 East Eisenhower Parkway, Ann Arbor, MI, USA">
        <title>Comparative Genomics and Chromosome Evolution.</title>
        <authorList>
            <person name="Mudd A.B."/>
        </authorList>
    </citation>
    <scope>NUCLEOTIDE SEQUENCE</scope>
    <source>
        <strain evidence="11">237g6f4</strain>
        <tissue evidence="11">Blood</tissue>
    </source>
</reference>
<dbReference type="PANTHER" id="PTHR47777:SF1">
    <property type="entry name" value="HOMEOBOX PROTEIN SEBOX"/>
    <property type="match status" value="1"/>
</dbReference>
<dbReference type="PROSITE" id="PS50071">
    <property type="entry name" value="HOMEOBOX_2"/>
    <property type="match status" value="1"/>
</dbReference>
<evidence type="ECO:0000256" key="9">
    <source>
        <dbReference type="SAM" id="MobiDB-lite"/>
    </source>
</evidence>
<dbReference type="EMBL" id="WNYA01000002">
    <property type="protein sequence ID" value="KAG8590155.1"/>
    <property type="molecule type" value="Genomic_DNA"/>
</dbReference>
<evidence type="ECO:0000256" key="8">
    <source>
        <dbReference type="RuleBase" id="RU000682"/>
    </source>
</evidence>
<comment type="caution">
    <text evidence="11">The sequence shown here is derived from an EMBL/GenBank/DDBJ whole genome shotgun (WGS) entry which is preliminary data.</text>
</comment>
<dbReference type="FunFam" id="1.10.10.60:FF:000312">
    <property type="entry name" value="Mix-type homeobox gene 1"/>
    <property type="match status" value="1"/>
</dbReference>
<dbReference type="GO" id="GO:0005634">
    <property type="term" value="C:nucleus"/>
    <property type="evidence" value="ECO:0007669"/>
    <property type="project" value="UniProtKB-SubCell"/>
</dbReference>
<dbReference type="SMART" id="SM00389">
    <property type="entry name" value="HOX"/>
    <property type="match status" value="1"/>
</dbReference>
<feature type="domain" description="Homeobox" evidence="10">
    <location>
        <begin position="45"/>
        <end position="105"/>
    </location>
</feature>
<keyword evidence="5 7" id="KW-0371">Homeobox</keyword>
<dbReference type="Proteomes" id="UP000824782">
    <property type="component" value="Unassembled WGS sequence"/>
</dbReference>
<keyword evidence="3" id="KW-0217">Developmental protein</keyword>
<evidence type="ECO:0000256" key="4">
    <source>
        <dbReference type="ARBA" id="ARBA00023125"/>
    </source>
</evidence>
<comment type="subcellular location">
    <subcellularLocation>
        <location evidence="1 7 8">Nucleus</location>
    </subcellularLocation>
</comment>
<gene>
    <name evidence="11" type="ORF">GDO81_006657</name>
</gene>
<evidence type="ECO:0000259" key="10">
    <source>
        <dbReference type="PROSITE" id="PS50071"/>
    </source>
</evidence>
<evidence type="ECO:0000256" key="3">
    <source>
        <dbReference type="ARBA" id="ARBA00022473"/>
    </source>
</evidence>
<keyword evidence="6 7" id="KW-0539">Nucleus</keyword>
<proteinExistence type="inferred from homology"/>
<dbReference type="Pfam" id="PF00046">
    <property type="entry name" value="Homeodomain"/>
    <property type="match status" value="1"/>
</dbReference>
<keyword evidence="4 7" id="KW-0238">DNA-binding</keyword>
<evidence type="ECO:0000256" key="2">
    <source>
        <dbReference type="ARBA" id="ARBA00005733"/>
    </source>
</evidence>
<dbReference type="InterPro" id="IPR042223">
    <property type="entry name" value="SEBOX"/>
</dbReference>
<evidence type="ECO:0000313" key="11">
    <source>
        <dbReference type="EMBL" id="KAG8590155.1"/>
    </source>
</evidence>
<dbReference type="AlphaFoldDB" id="A0AAV7CYD3"/>
<dbReference type="SUPFAM" id="SSF46689">
    <property type="entry name" value="Homeodomain-like"/>
    <property type="match status" value="1"/>
</dbReference>
<sequence length="266" mass="30433">MEKILRAAFFPTSDLPVPLWSSQDTMPATEAKTKETVSPINGTPSQRKRKRTLYSKWQQVELESVFEVIPYPDISTREQLAKIIRLPESKVQVWFQNRRARKSKSGKFDKLLYRRGSSLRAHHFCLRSSSPSQKCYPRDTLIPMPLPSNQPIPHVHPGPHTSSMQQAGYPSFPHMPSEQFSTECYLQPNSQPDLHWQNLNPSPEYSCDATFYDSQLVDLEPFTIPSKGSYWDRFPHTMNENGSQTSLGYISDVIYNAAILTNLGDL</sequence>
<dbReference type="GO" id="GO:0003677">
    <property type="term" value="F:DNA binding"/>
    <property type="evidence" value="ECO:0007669"/>
    <property type="project" value="UniProtKB-UniRule"/>
</dbReference>
<dbReference type="InterPro" id="IPR001356">
    <property type="entry name" value="HD"/>
</dbReference>
<dbReference type="Gene3D" id="1.10.10.60">
    <property type="entry name" value="Homeodomain-like"/>
    <property type="match status" value="1"/>
</dbReference>
<dbReference type="PANTHER" id="PTHR47777">
    <property type="entry name" value="HOMEOBOX PROTEIN SEBOX"/>
    <property type="match status" value="1"/>
</dbReference>